<comment type="caution">
    <text evidence="3">The sequence shown here is derived from an EMBL/GenBank/DDBJ whole genome shotgun (WGS) entry which is preliminary data.</text>
</comment>
<dbReference type="InterPro" id="IPR036291">
    <property type="entry name" value="NAD(P)-bd_dom_sf"/>
</dbReference>
<keyword evidence="4" id="KW-1185">Reference proteome</keyword>
<evidence type="ECO:0000313" key="3">
    <source>
        <dbReference type="EMBL" id="EMA42058.1"/>
    </source>
</evidence>
<evidence type="ECO:0000256" key="1">
    <source>
        <dbReference type="ARBA" id="ARBA00006484"/>
    </source>
</evidence>
<dbReference type="PRINTS" id="PR00081">
    <property type="entry name" value="GDHRDH"/>
</dbReference>
<accession>M0M9Q1</accession>
<dbReference type="PATRIC" id="fig|1132509.6.peg.163"/>
<dbReference type="InterPro" id="IPR002347">
    <property type="entry name" value="SDR_fam"/>
</dbReference>
<dbReference type="PROSITE" id="PS00061">
    <property type="entry name" value="ADH_SHORT"/>
    <property type="match status" value="1"/>
</dbReference>
<dbReference type="NCBIfam" id="NF009466">
    <property type="entry name" value="PRK12826.1-2"/>
    <property type="match status" value="1"/>
</dbReference>
<dbReference type="FunFam" id="3.40.50.720:FF:000084">
    <property type="entry name" value="Short-chain dehydrogenase reductase"/>
    <property type="match status" value="1"/>
</dbReference>
<dbReference type="SUPFAM" id="SSF51735">
    <property type="entry name" value="NAD(P)-binding Rossmann-fold domains"/>
    <property type="match status" value="1"/>
</dbReference>
<organism evidence="3 4">
    <name type="scientific">Halococcus hamelinensis 100A6</name>
    <dbReference type="NCBI Taxonomy" id="1132509"/>
    <lineage>
        <taxon>Archaea</taxon>
        <taxon>Methanobacteriati</taxon>
        <taxon>Methanobacteriota</taxon>
        <taxon>Stenosarchaea group</taxon>
        <taxon>Halobacteria</taxon>
        <taxon>Halobacteriales</taxon>
        <taxon>Halococcaceae</taxon>
        <taxon>Halococcus</taxon>
    </lineage>
</organism>
<dbReference type="NCBIfam" id="NF005559">
    <property type="entry name" value="PRK07231.1"/>
    <property type="match status" value="1"/>
</dbReference>
<evidence type="ECO:0000313" key="4">
    <source>
        <dbReference type="Proteomes" id="UP000011566"/>
    </source>
</evidence>
<dbReference type="GO" id="GO:0016491">
    <property type="term" value="F:oxidoreductase activity"/>
    <property type="evidence" value="ECO:0007669"/>
    <property type="project" value="UniProtKB-KW"/>
</dbReference>
<dbReference type="eggNOG" id="arCOG01259">
    <property type="taxonomic scope" value="Archaea"/>
</dbReference>
<dbReference type="PANTHER" id="PTHR24321:SF11">
    <property type="entry name" value="BLR0893 PROTEIN"/>
    <property type="match status" value="1"/>
</dbReference>
<dbReference type="CDD" id="cd05233">
    <property type="entry name" value="SDR_c"/>
    <property type="match status" value="1"/>
</dbReference>
<dbReference type="AlphaFoldDB" id="M0M9Q1"/>
<dbReference type="OrthoDB" id="7442at2157"/>
<protein>
    <submittedName>
        <fullName evidence="3">Short-chain dehydrogenase/reductase SDR</fullName>
    </submittedName>
</protein>
<reference evidence="3 4" key="1">
    <citation type="journal article" date="2014" name="PLoS Genet.">
        <title>Phylogenetically driven sequencing of extremely halophilic archaea reveals strategies for static and dynamic osmo-response.</title>
        <authorList>
            <person name="Becker E.A."/>
            <person name="Seitzer P.M."/>
            <person name="Tritt A."/>
            <person name="Larsen D."/>
            <person name="Krusor M."/>
            <person name="Yao A.I."/>
            <person name="Wu D."/>
            <person name="Madern D."/>
            <person name="Eisen J.A."/>
            <person name="Darling A.E."/>
            <person name="Facciotti M.T."/>
        </authorList>
    </citation>
    <scope>NUCLEOTIDE SEQUENCE [LARGE SCALE GENOMIC DNA]</scope>
    <source>
        <strain evidence="3 4">100A6</strain>
    </source>
</reference>
<evidence type="ECO:0000256" key="2">
    <source>
        <dbReference type="ARBA" id="ARBA00023002"/>
    </source>
</evidence>
<dbReference type="PANTHER" id="PTHR24321">
    <property type="entry name" value="DEHYDROGENASES, SHORT CHAIN"/>
    <property type="match status" value="1"/>
</dbReference>
<proteinExistence type="inferred from homology"/>
<dbReference type="PRINTS" id="PR00080">
    <property type="entry name" value="SDRFAMILY"/>
</dbReference>
<sequence>MDSKSAIVTGASSGIGRATARRFAEEGASVVVADLVEEGGNDTVDIIEDEGGEAMFVQTDVTNDDDVSKMVDAAVENYGSLDVVHNNAGILTGFDPLTDLDESDWDALLNVNLKGVWLGLKHEIPAMLEDGGGAIVNTASEAGLVGFPGIANYVASKHGVIGLTRAAGLEYAEDGIRVNAVCPGPIETPMTDDPSVDSKEVVEYTPMRRMGQPEEVANAVVWLCSDEASYVTAHPLSVDGGRVAQ</sequence>
<dbReference type="Proteomes" id="UP000011566">
    <property type="component" value="Unassembled WGS sequence"/>
</dbReference>
<dbReference type="Pfam" id="PF13561">
    <property type="entry name" value="adh_short_C2"/>
    <property type="match status" value="1"/>
</dbReference>
<dbReference type="InterPro" id="IPR020904">
    <property type="entry name" value="Sc_DH/Rdtase_CS"/>
</dbReference>
<dbReference type="Gene3D" id="3.40.50.720">
    <property type="entry name" value="NAD(P)-binding Rossmann-like Domain"/>
    <property type="match status" value="1"/>
</dbReference>
<dbReference type="EMBL" id="AOMB01000003">
    <property type="protein sequence ID" value="EMA42058.1"/>
    <property type="molecule type" value="Genomic_DNA"/>
</dbReference>
<keyword evidence="2" id="KW-0560">Oxidoreductase</keyword>
<name>M0M9Q1_9EURY</name>
<comment type="similarity">
    <text evidence="1">Belongs to the short-chain dehydrogenases/reductases (SDR) family.</text>
</comment>
<gene>
    <name evidence="3" type="ORF">C447_00670</name>
</gene>